<dbReference type="PANTHER" id="PTHR34408">
    <property type="entry name" value="FAMILY PROTEIN, PUTATIVE-RELATED"/>
    <property type="match status" value="1"/>
</dbReference>
<dbReference type="GO" id="GO:0004040">
    <property type="term" value="F:amidase activity"/>
    <property type="evidence" value="ECO:0007669"/>
    <property type="project" value="InterPro"/>
</dbReference>
<protein>
    <recommendedName>
        <fullName evidence="1">SH3b domain-containing protein</fullName>
    </recommendedName>
</protein>
<dbReference type="Gene3D" id="1.10.530.10">
    <property type="match status" value="1"/>
</dbReference>
<gene>
    <name evidence="2" type="ORF">AJ85_08115</name>
</gene>
<name>A0A4S4K049_ALKAL</name>
<dbReference type="Pfam" id="PF08239">
    <property type="entry name" value="SH3_3"/>
    <property type="match status" value="1"/>
</dbReference>
<evidence type="ECO:0000313" key="2">
    <source>
        <dbReference type="EMBL" id="THG90924.1"/>
    </source>
</evidence>
<dbReference type="SMART" id="SM00287">
    <property type="entry name" value="SH3b"/>
    <property type="match status" value="3"/>
</dbReference>
<dbReference type="InterPro" id="IPR002901">
    <property type="entry name" value="MGlyc_endo_b_GlcNAc-like_dom"/>
</dbReference>
<dbReference type="PROSITE" id="PS51781">
    <property type="entry name" value="SH3B"/>
    <property type="match status" value="1"/>
</dbReference>
<dbReference type="Pfam" id="PF01832">
    <property type="entry name" value="Glucosaminidase"/>
    <property type="match status" value="1"/>
</dbReference>
<dbReference type="InterPro" id="IPR052354">
    <property type="entry name" value="Cell_Wall_Dynamics_Protein"/>
</dbReference>
<evidence type="ECO:0000259" key="1">
    <source>
        <dbReference type="PROSITE" id="PS51781"/>
    </source>
</evidence>
<evidence type="ECO:0000313" key="3">
    <source>
        <dbReference type="Proteomes" id="UP000297014"/>
    </source>
</evidence>
<dbReference type="PANTHER" id="PTHR34408:SF1">
    <property type="entry name" value="GLYCOSYL HYDROLASE FAMILY 19 DOMAIN-CONTAINING PROTEIN HI_1415"/>
    <property type="match status" value="1"/>
</dbReference>
<dbReference type="SMART" id="SM00047">
    <property type="entry name" value="LYZ2"/>
    <property type="match status" value="1"/>
</dbReference>
<proteinExistence type="predicted"/>
<reference evidence="2 3" key="1">
    <citation type="submission" date="2014-01" db="EMBL/GenBank/DDBJ databases">
        <title>Draft genome sequencing of Bacillus alcalophilus CGMCC 1.3604.</title>
        <authorList>
            <person name="Yang J."/>
            <person name="Diao L."/>
            <person name="Yang S."/>
        </authorList>
    </citation>
    <scope>NUCLEOTIDE SEQUENCE [LARGE SCALE GENOMIC DNA]</scope>
    <source>
        <strain evidence="2 3">CGMCC 1.3604</strain>
    </source>
</reference>
<sequence length="491" mass="54568">MWTKKIGAFIIIGLMMMTFVFIGAHQASAHSFTTTEVNTVFKNALERRIALKAQTDKKYNMYIRADALNVSGSTGTVKQGTNGQSTRWNLRGGPSTTFWTIGQVTSGEKVNITNTVQGNDGFTWYQIQLNKMWVNASPEDIEYYLNPNNFSNDSSHFYQFLDLSKGAGVQALELNNTVLASKGILTGQGQAFIEASKTHSINEIYLISHALLETGNGHSELARGINYNGQTVYNMYGIGAFDGCAKSCGAKYAYDQGWFTPEKAIIDGAKFVAQNYIHNGQDTLYKMRWNPANPGHNQYATDIAWAIKQTGRIANLYSSISGHTLSYNIPVYKDQPGTAPEYVQTGNPEPTEITRYPEGIIGTTTTRVNFRNEPNTTAQSFIRTLDTQTRVQVLGINFNGWYEVKIGRETGWLSGDYVSLQNLYQISTSSTSLNVRDQPSGEVIDSVKKGEYITGVLKSNGQVHTNNSWTQVDYNKRTSWVSSDFLKKVGQ</sequence>
<dbReference type="AlphaFoldDB" id="A0A4S4K049"/>
<dbReference type="InterPro" id="IPR003646">
    <property type="entry name" value="SH3-like_bac-type"/>
</dbReference>
<feature type="domain" description="SH3b" evidence="1">
    <location>
        <begin position="356"/>
        <end position="422"/>
    </location>
</feature>
<dbReference type="RefSeq" id="WP_003321307.1">
    <property type="nucleotide sequence ID" value="NZ_ALPT02000057.1"/>
</dbReference>
<dbReference type="EMBL" id="JALP01000103">
    <property type="protein sequence ID" value="THG90924.1"/>
    <property type="molecule type" value="Genomic_DNA"/>
</dbReference>
<dbReference type="Gene3D" id="2.30.30.40">
    <property type="entry name" value="SH3 Domains"/>
    <property type="match status" value="3"/>
</dbReference>
<dbReference type="Proteomes" id="UP000297014">
    <property type="component" value="Unassembled WGS sequence"/>
</dbReference>
<comment type="caution">
    <text evidence="2">The sequence shown here is derived from an EMBL/GenBank/DDBJ whole genome shotgun (WGS) entry which is preliminary data.</text>
</comment>
<accession>A0A4S4K049</accession>
<organism evidence="2 3">
    <name type="scientific">Alkalihalobacillus alcalophilus ATCC 27647 = CGMCC 1.3604</name>
    <dbReference type="NCBI Taxonomy" id="1218173"/>
    <lineage>
        <taxon>Bacteria</taxon>
        <taxon>Bacillati</taxon>
        <taxon>Bacillota</taxon>
        <taxon>Bacilli</taxon>
        <taxon>Bacillales</taxon>
        <taxon>Bacillaceae</taxon>
        <taxon>Alkalihalobacillus</taxon>
    </lineage>
</organism>